<dbReference type="OrthoDB" id="4927890at2759"/>
<dbReference type="Proteomes" id="UP000326877">
    <property type="component" value="Unassembled WGS sequence"/>
</dbReference>
<name>A0A5N7C976_PETAA</name>
<proteinExistence type="predicted"/>
<accession>A0A5N7C976</accession>
<reference evidence="1" key="1">
    <citation type="submission" date="2019-04" db="EMBL/GenBank/DDBJ databases">
        <title>Friends and foes A comparative genomics studyof 23 Aspergillus species from section Flavi.</title>
        <authorList>
            <consortium name="DOE Joint Genome Institute"/>
            <person name="Kjaerbolling I."/>
            <person name="Vesth T."/>
            <person name="Frisvad J.C."/>
            <person name="Nybo J.L."/>
            <person name="Theobald S."/>
            <person name="Kildgaard S."/>
            <person name="Isbrandt T."/>
            <person name="Kuo A."/>
            <person name="Sato A."/>
            <person name="Lyhne E.K."/>
            <person name="Kogle M.E."/>
            <person name="Wiebenga A."/>
            <person name="Kun R.S."/>
            <person name="Lubbers R.J."/>
            <person name="Makela M.R."/>
            <person name="Barry K."/>
            <person name="Chovatia M."/>
            <person name="Clum A."/>
            <person name="Daum C."/>
            <person name="Haridas S."/>
            <person name="He G."/>
            <person name="LaButti K."/>
            <person name="Lipzen A."/>
            <person name="Mondo S."/>
            <person name="Riley R."/>
            <person name="Salamov A."/>
            <person name="Simmons B.A."/>
            <person name="Magnuson J.K."/>
            <person name="Henrissat B."/>
            <person name="Mortensen U.H."/>
            <person name="Larsen T.O."/>
            <person name="Devries R.P."/>
            <person name="Grigoriev I.V."/>
            <person name="Machida M."/>
            <person name="Baker S.E."/>
            <person name="Andersen M.R."/>
        </authorList>
    </citation>
    <scope>NUCLEOTIDE SEQUENCE [LARGE SCALE GENOMIC DNA]</scope>
    <source>
        <strain evidence="1">IBT 14317</strain>
    </source>
</reference>
<gene>
    <name evidence="1" type="ORF">BDV23DRAFT_183499</name>
</gene>
<dbReference type="EMBL" id="ML735255">
    <property type="protein sequence ID" value="KAE8390398.1"/>
    <property type="molecule type" value="Genomic_DNA"/>
</dbReference>
<sequence>MDDKLTINADLWDYDLMLPDDEIAKGSCALDAHISASSKKFITGKYMVRGLEESRDEELKGDAEIQAVVQYSAHSSYIGN</sequence>
<protein>
    <submittedName>
        <fullName evidence="1">Uncharacterized protein</fullName>
    </submittedName>
</protein>
<dbReference type="AlphaFoldDB" id="A0A5N7C976"/>
<accession>A0A5N6G467</accession>
<evidence type="ECO:0000313" key="1">
    <source>
        <dbReference type="EMBL" id="KAE8390398.1"/>
    </source>
</evidence>
<organism evidence="1">
    <name type="scientific">Petromyces alliaceus</name>
    <name type="common">Aspergillus alliaceus</name>
    <dbReference type="NCBI Taxonomy" id="209559"/>
    <lineage>
        <taxon>Eukaryota</taxon>
        <taxon>Fungi</taxon>
        <taxon>Dikarya</taxon>
        <taxon>Ascomycota</taxon>
        <taxon>Pezizomycotina</taxon>
        <taxon>Eurotiomycetes</taxon>
        <taxon>Eurotiomycetidae</taxon>
        <taxon>Eurotiales</taxon>
        <taxon>Aspergillaceae</taxon>
        <taxon>Aspergillus</taxon>
        <taxon>Aspergillus subgen. Circumdati</taxon>
    </lineage>
</organism>